<evidence type="ECO:0000256" key="3">
    <source>
        <dbReference type="ARBA" id="ARBA00023163"/>
    </source>
</evidence>
<dbReference type="Pfam" id="PF00717">
    <property type="entry name" value="Peptidase_S24"/>
    <property type="match status" value="1"/>
</dbReference>
<keyword evidence="3" id="KW-0804">Transcription</keyword>
<dbReference type="CDD" id="cd00093">
    <property type="entry name" value="HTH_XRE"/>
    <property type="match status" value="1"/>
</dbReference>
<dbReference type="PANTHER" id="PTHR40661:SF3">
    <property type="entry name" value="FELS-1 PROPHAGE TRANSCRIPTIONAL REGULATOR"/>
    <property type="match status" value="1"/>
</dbReference>
<feature type="domain" description="Peptidase S24/S26A/S26B/S26C" evidence="4">
    <location>
        <begin position="69"/>
        <end position="182"/>
    </location>
</feature>
<dbReference type="InterPro" id="IPR001387">
    <property type="entry name" value="Cro/C1-type_HTH"/>
</dbReference>
<comment type="caution">
    <text evidence="5">The sequence shown here is derived from an EMBL/GenBank/DDBJ whole genome shotgun (WGS) entry which is preliminary data.</text>
</comment>
<dbReference type="InterPro" id="IPR015927">
    <property type="entry name" value="Peptidase_S24_S26A/B/C"/>
</dbReference>
<evidence type="ECO:0000256" key="2">
    <source>
        <dbReference type="ARBA" id="ARBA00023125"/>
    </source>
</evidence>
<dbReference type="Gene3D" id="2.10.109.10">
    <property type="entry name" value="Umud Fragment, subunit A"/>
    <property type="match status" value="1"/>
</dbReference>
<dbReference type="PANTHER" id="PTHR40661">
    <property type="match status" value="1"/>
</dbReference>
<dbReference type="SUPFAM" id="SSF51306">
    <property type="entry name" value="LexA/Signal peptidase"/>
    <property type="match status" value="1"/>
</dbReference>
<dbReference type="Proteomes" id="UP000732399">
    <property type="component" value="Unassembled WGS sequence"/>
</dbReference>
<dbReference type="CDD" id="cd06529">
    <property type="entry name" value="S24_LexA-like"/>
    <property type="match status" value="1"/>
</dbReference>
<keyword evidence="1" id="KW-0805">Transcription regulation</keyword>
<dbReference type="EMBL" id="JAAVJH010000018">
    <property type="protein sequence ID" value="NJR80430.1"/>
    <property type="molecule type" value="Genomic_DNA"/>
</dbReference>
<evidence type="ECO:0000259" key="4">
    <source>
        <dbReference type="Pfam" id="PF00717"/>
    </source>
</evidence>
<dbReference type="Gene3D" id="1.10.260.40">
    <property type="entry name" value="lambda repressor-like DNA-binding domains"/>
    <property type="match status" value="1"/>
</dbReference>
<organism evidence="5 6">
    <name type="scientific">Sphingomonas corticis</name>
    <dbReference type="NCBI Taxonomy" id="2722791"/>
    <lineage>
        <taxon>Bacteria</taxon>
        <taxon>Pseudomonadati</taxon>
        <taxon>Pseudomonadota</taxon>
        <taxon>Alphaproteobacteria</taxon>
        <taxon>Sphingomonadales</taxon>
        <taxon>Sphingomonadaceae</taxon>
        <taxon>Sphingomonas</taxon>
    </lineage>
</organism>
<proteinExistence type="predicted"/>
<dbReference type="InterPro" id="IPR010982">
    <property type="entry name" value="Lambda_DNA-bd_dom_sf"/>
</dbReference>
<gene>
    <name evidence="5" type="ORF">HBH26_17775</name>
</gene>
<evidence type="ECO:0000313" key="5">
    <source>
        <dbReference type="EMBL" id="NJR80430.1"/>
    </source>
</evidence>
<evidence type="ECO:0000256" key="1">
    <source>
        <dbReference type="ARBA" id="ARBA00023015"/>
    </source>
</evidence>
<accession>A0ABX1CR49</accession>
<dbReference type="SUPFAM" id="SSF47413">
    <property type="entry name" value="lambda repressor-like DNA-binding domains"/>
    <property type="match status" value="1"/>
</dbReference>
<keyword evidence="6" id="KW-1185">Reference proteome</keyword>
<protein>
    <submittedName>
        <fullName evidence="5">LexA family transcriptional regulator</fullName>
    </submittedName>
</protein>
<dbReference type="InterPro" id="IPR036286">
    <property type="entry name" value="LexA/Signal_pep-like_sf"/>
</dbReference>
<dbReference type="InterPro" id="IPR039418">
    <property type="entry name" value="LexA-like"/>
</dbReference>
<keyword evidence="2" id="KW-0238">DNA-binding</keyword>
<sequence>MTPDDIRGELDRRNMSQRDLAQAVGMNEDHLSKALAGRRQFKLHEMDAIRAELAPEPGRDDHLPLRSIPLLGDVPAGSFQPQEQIGGKRLVVTDPEVPPNAYGLRIKGDSMDLIVPDGSTVIVDPDDKKLWPGFRYVVRTADGQTTFKEYQEGPARLVPCSSNPQHHEIELGAEPIVIEGRVWSYSMRDAPRRSI</sequence>
<name>A0ABX1CR49_9SPHN</name>
<evidence type="ECO:0000313" key="6">
    <source>
        <dbReference type="Proteomes" id="UP000732399"/>
    </source>
</evidence>
<reference evidence="5 6" key="1">
    <citation type="submission" date="2020-03" db="EMBL/GenBank/DDBJ databases">
        <authorList>
            <person name="Wang L."/>
            <person name="He N."/>
            <person name="Li Y."/>
            <person name="Fang Y."/>
            <person name="Zhang F."/>
        </authorList>
    </citation>
    <scope>NUCLEOTIDE SEQUENCE [LARGE SCALE GENOMIC DNA]</scope>
    <source>
        <strain evidence="5 6">36D10-4-7</strain>
    </source>
</reference>